<dbReference type="PANTHER" id="PTHR30146">
    <property type="entry name" value="LACI-RELATED TRANSCRIPTIONAL REPRESSOR"/>
    <property type="match status" value="1"/>
</dbReference>
<accession>A0A2B8BC39</accession>
<name>A0A2B8BC39_9PROT</name>
<dbReference type="CDD" id="cd01392">
    <property type="entry name" value="HTH_LacI"/>
    <property type="match status" value="1"/>
</dbReference>
<dbReference type="Gene3D" id="1.10.260.40">
    <property type="entry name" value="lambda repressor-like DNA-binding domains"/>
    <property type="match status" value="1"/>
</dbReference>
<evidence type="ECO:0000313" key="5">
    <source>
        <dbReference type="EMBL" id="PGH56296.1"/>
    </source>
</evidence>
<feature type="domain" description="HTH lacI-type" evidence="4">
    <location>
        <begin position="8"/>
        <end position="63"/>
    </location>
</feature>
<dbReference type="InterPro" id="IPR000843">
    <property type="entry name" value="HTH_LacI"/>
</dbReference>
<evidence type="ECO:0000256" key="2">
    <source>
        <dbReference type="ARBA" id="ARBA00023125"/>
    </source>
</evidence>
<proteinExistence type="predicted"/>
<dbReference type="GO" id="GO:0003700">
    <property type="term" value="F:DNA-binding transcription factor activity"/>
    <property type="evidence" value="ECO:0007669"/>
    <property type="project" value="TreeGrafter"/>
</dbReference>
<dbReference type="PANTHER" id="PTHR30146:SF152">
    <property type="entry name" value="TRANSCRIPTIONAL REGULATORY PROTEIN"/>
    <property type="match status" value="1"/>
</dbReference>
<dbReference type="InterPro" id="IPR025997">
    <property type="entry name" value="SBP_2_dom"/>
</dbReference>
<gene>
    <name evidence="5" type="ORF">CRT60_15205</name>
</gene>
<dbReference type="InterPro" id="IPR028082">
    <property type="entry name" value="Peripla_BP_I"/>
</dbReference>
<dbReference type="SUPFAM" id="SSF47413">
    <property type="entry name" value="lambda repressor-like DNA-binding domains"/>
    <property type="match status" value="1"/>
</dbReference>
<dbReference type="RefSeq" id="WP_098737302.1">
    <property type="nucleotide sequence ID" value="NZ_PDKW01000041.1"/>
</dbReference>
<dbReference type="OrthoDB" id="9805774at2"/>
<dbReference type="CDD" id="cd06307">
    <property type="entry name" value="PBP1_sugar_binding"/>
    <property type="match status" value="1"/>
</dbReference>
<dbReference type="PROSITE" id="PS50932">
    <property type="entry name" value="HTH_LACI_2"/>
    <property type="match status" value="1"/>
</dbReference>
<dbReference type="InterPro" id="IPR010982">
    <property type="entry name" value="Lambda_DNA-bd_dom_sf"/>
</dbReference>
<dbReference type="Proteomes" id="UP000225379">
    <property type="component" value="Unassembled WGS sequence"/>
</dbReference>
<dbReference type="Gene3D" id="3.40.50.2300">
    <property type="match status" value="2"/>
</dbReference>
<evidence type="ECO:0000313" key="6">
    <source>
        <dbReference type="Proteomes" id="UP000225379"/>
    </source>
</evidence>
<dbReference type="Pfam" id="PF13407">
    <property type="entry name" value="Peripla_BP_4"/>
    <property type="match status" value="1"/>
</dbReference>
<evidence type="ECO:0000259" key="4">
    <source>
        <dbReference type="PROSITE" id="PS50932"/>
    </source>
</evidence>
<reference evidence="6" key="1">
    <citation type="submission" date="2017-10" db="EMBL/GenBank/DDBJ databases">
        <authorList>
            <person name="Kravchenko I.K."/>
            <person name="Grouzdev D.S."/>
        </authorList>
    </citation>
    <scope>NUCLEOTIDE SEQUENCE [LARGE SCALE GENOMIC DNA]</scope>
    <source>
        <strain evidence="6">B2</strain>
    </source>
</reference>
<keyword evidence="6" id="KW-1185">Reference proteome</keyword>
<evidence type="ECO:0000256" key="3">
    <source>
        <dbReference type="ARBA" id="ARBA00023163"/>
    </source>
</evidence>
<comment type="caution">
    <text evidence="5">The sequence shown here is derived from an EMBL/GenBank/DDBJ whole genome shotgun (WGS) entry which is preliminary data.</text>
</comment>
<dbReference type="AlphaFoldDB" id="A0A2B8BC39"/>
<dbReference type="GO" id="GO:0000976">
    <property type="term" value="F:transcription cis-regulatory region binding"/>
    <property type="evidence" value="ECO:0007669"/>
    <property type="project" value="TreeGrafter"/>
</dbReference>
<keyword evidence="1" id="KW-0805">Transcription regulation</keyword>
<dbReference type="Pfam" id="PF00356">
    <property type="entry name" value="LacI"/>
    <property type="match status" value="1"/>
</dbReference>
<dbReference type="SUPFAM" id="SSF53822">
    <property type="entry name" value="Periplasmic binding protein-like I"/>
    <property type="match status" value="1"/>
</dbReference>
<sequence length="346" mass="38263">MKSPTKRPTISDLAKAAGVSVATIDRLLNGRHPVREETARRIFEAATDIGFHGANAIRQRTLAQQPDYHLGFILQKERHAFYQEFAARIEEVVRSHPDRRLRATIRFVQSTSPAELAELIRGMKGKVRAVAVTGIDHHDATAAVAELKAAGIPTFSLLSDFAQGVREGYIGTNNLKAGRTAAWLMSKIARGPGRIAVFIGAFRYHGHALRETGFRSYFREFAPEFTLTDSIVNVETRQLTYEATLGLLDRHDDVVGIYVAGGGMEGAIAALREVRRPDEVTCIVHELTPESRRGLLDRHVSVVMATPLPALCTDLIEMMVHSIEHGMAENPGQRFLPAQLWTPESL</sequence>
<dbReference type="EMBL" id="PDKW01000041">
    <property type="protein sequence ID" value="PGH56296.1"/>
    <property type="molecule type" value="Genomic_DNA"/>
</dbReference>
<protein>
    <submittedName>
        <fullName evidence="5">LacI family transcriptional regulator</fullName>
    </submittedName>
</protein>
<dbReference type="SMART" id="SM00354">
    <property type="entry name" value="HTH_LACI"/>
    <property type="match status" value="1"/>
</dbReference>
<keyword evidence="2" id="KW-0238">DNA-binding</keyword>
<evidence type="ECO:0000256" key="1">
    <source>
        <dbReference type="ARBA" id="ARBA00023015"/>
    </source>
</evidence>
<dbReference type="PROSITE" id="PS00356">
    <property type="entry name" value="HTH_LACI_1"/>
    <property type="match status" value="1"/>
</dbReference>
<organism evidence="5 6">
    <name type="scientific">Azospirillum palustre</name>
    <dbReference type="NCBI Taxonomy" id="2044885"/>
    <lineage>
        <taxon>Bacteria</taxon>
        <taxon>Pseudomonadati</taxon>
        <taxon>Pseudomonadota</taxon>
        <taxon>Alphaproteobacteria</taxon>
        <taxon>Rhodospirillales</taxon>
        <taxon>Azospirillaceae</taxon>
        <taxon>Azospirillum</taxon>
    </lineage>
</organism>
<keyword evidence="3" id="KW-0804">Transcription</keyword>